<sequence length="189" mass="21531">YQDEELNFFKFASLVLNEFPKALRQKFKTMWDDTYGHRPGFKLWDDSSAVRNLFASLEGDKNKVPIHTSYNEWDCTALFQATIYAQSFPCGHSFTLSDLYLKPLALPYDSFHASVTSPCGNEEETLALAIDQLRLLRNSLCHSVRSLMDKRTFDERMKQAKDAFTALGVATDLLDAVASLDESHFPTNE</sequence>
<accession>A0ABN8T0W9</accession>
<name>A0ABN8T0W9_9CNID</name>
<feature type="non-terminal residue" evidence="1">
    <location>
        <position position="1"/>
    </location>
</feature>
<evidence type="ECO:0000313" key="1">
    <source>
        <dbReference type="EMBL" id="CAH3196923.1"/>
    </source>
</evidence>
<keyword evidence="2" id="KW-1185">Reference proteome</keyword>
<organism evidence="1 2">
    <name type="scientific">Porites evermanni</name>
    <dbReference type="NCBI Taxonomy" id="104178"/>
    <lineage>
        <taxon>Eukaryota</taxon>
        <taxon>Metazoa</taxon>
        <taxon>Cnidaria</taxon>
        <taxon>Anthozoa</taxon>
        <taxon>Hexacorallia</taxon>
        <taxon>Scleractinia</taxon>
        <taxon>Fungiina</taxon>
        <taxon>Poritidae</taxon>
        <taxon>Porites</taxon>
    </lineage>
</organism>
<reference evidence="1 2" key="1">
    <citation type="submission" date="2022-05" db="EMBL/GenBank/DDBJ databases">
        <authorList>
            <consortium name="Genoscope - CEA"/>
            <person name="William W."/>
        </authorList>
    </citation>
    <scope>NUCLEOTIDE SEQUENCE [LARGE SCALE GENOMIC DNA]</scope>
</reference>
<proteinExistence type="predicted"/>
<evidence type="ECO:0000313" key="2">
    <source>
        <dbReference type="Proteomes" id="UP001159427"/>
    </source>
</evidence>
<comment type="caution">
    <text evidence="1">The sequence shown here is derived from an EMBL/GenBank/DDBJ whole genome shotgun (WGS) entry which is preliminary data.</text>
</comment>
<gene>
    <name evidence="1" type="ORF">PEVE_00033923</name>
</gene>
<feature type="non-terminal residue" evidence="1">
    <location>
        <position position="189"/>
    </location>
</feature>
<dbReference type="Proteomes" id="UP001159427">
    <property type="component" value="Unassembled WGS sequence"/>
</dbReference>
<protein>
    <submittedName>
        <fullName evidence="1">Uncharacterized protein</fullName>
    </submittedName>
</protein>
<dbReference type="EMBL" id="CALNXI010005075">
    <property type="protein sequence ID" value="CAH3196923.1"/>
    <property type="molecule type" value="Genomic_DNA"/>
</dbReference>